<evidence type="ECO:0000256" key="1">
    <source>
        <dbReference type="SAM" id="MobiDB-lite"/>
    </source>
</evidence>
<evidence type="ECO:0000256" key="3">
    <source>
        <dbReference type="SAM" id="SignalP"/>
    </source>
</evidence>
<name>A0A6J8F0P8_MYTCO</name>
<feature type="chain" id="PRO_5026968768" evidence="3">
    <location>
        <begin position="27"/>
        <end position="388"/>
    </location>
</feature>
<keyword evidence="2" id="KW-0812">Transmembrane</keyword>
<keyword evidence="3" id="KW-0732">Signal</keyword>
<accession>A0A6J8F0P8</accession>
<sequence length="388" mass="44463">METTILKKWHANMILVLILGSHYGTGKHLQTRKKMCNQTSWNHVLPDENCTLHHFCAKPQPSPYNSIMLYGTRRFAAESITSIPYSNTEFYTYLSLYICKYSFRDMSDPFLFKEMTNLLNTTVKTGTSFSQPCMFPTVHHFAPNHKCNLQTFCAPPVMIKDMEIFIYNKTIAESGKLSPKAFYMGYTNTKIYHEPASILCQLQNIDVNDNKNLNTPTRPELLLLTNNIDSNISQVSNDTVYGRNVETPLQLFMILAIVLIIFCLSFLLQLWFVYRKLIEKKSAVSQISQTSKQFTSGQSTEQDKSLSVESNSPNNDKCAKNNHENVEILSNEDTLEDTFLKNVQVKELVDVHKESEEKQIHGAYSPLSCTRMEMSNDEEEPFSPVHPD</sequence>
<dbReference type="OrthoDB" id="10380279at2759"/>
<proteinExistence type="predicted"/>
<feature type="transmembrane region" description="Helical" evidence="2">
    <location>
        <begin position="251"/>
        <end position="274"/>
    </location>
</feature>
<feature type="signal peptide" evidence="3">
    <location>
        <begin position="1"/>
        <end position="26"/>
    </location>
</feature>
<keyword evidence="2" id="KW-1133">Transmembrane helix</keyword>
<evidence type="ECO:0000313" key="5">
    <source>
        <dbReference type="Proteomes" id="UP000507470"/>
    </source>
</evidence>
<keyword evidence="5" id="KW-1185">Reference proteome</keyword>
<evidence type="ECO:0000256" key="2">
    <source>
        <dbReference type="SAM" id="Phobius"/>
    </source>
</evidence>
<keyword evidence="2" id="KW-0472">Membrane</keyword>
<protein>
    <submittedName>
        <fullName evidence="4">Uncharacterized protein</fullName>
    </submittedName>
</protein>
<feature type="region of interest" description="Disordered" evidence="1">
    <location>
        <begin position="357"/>
        <end position="388"/>
    </location>
</feature>
<dbReference type="AlphaFoldDB" id="A0A6J8F0P8"/>
<organism evidence="4 5">
    <name type="scientific">Mytilus coruscus</name>
    <name type="common">Sea mussel</name>
    <dbReference type="NCBI Taxonomy" id="42192"/>
    <lineage>
        <taxon>Eukaryota</taxon>
        <taxon>Metazoa</taxon>
        <taxon>Spiralia</taxon>
        <taxon>Lophotrochozoa</taxon>
        <taxon>Mollusca</taxon>
        <taxon>Bivalvia</taxon>
        <taxon>Autobranchia</taxon>
        <taxon>Pteriomorphia</taxon>
        <taxon>Mytilida</taxon>
        <taxon>Mytiloidea</taxon>
        <taxon>Mytilidae</taxon>
        <taxon>Mytilinae</taxon>
        <taxon>Mytilus</taxon>
    </lineage>
</organism>
<reference evidence="4 5" key="1">
    <citation type="submission" date="2020-06" db="EMBL/GenBank/DDBJ databases">
        <authorList>
            <person name="Li R."/>
            <person name="Bekaert M."/>
        </authorList>
    </citation>
    <scope>NUCLEOTIDE SEQUENCE [LARGE SCALE GENOMIC DNA]</scope>
    <source>
        <strain evidence="5">wild</strain>
    </source>
</reference>
<dbReference type="EMBL" id="CACVKT020010264">
    <property type="protein sequence ID" value="CAC5425662.1"/>
    <property type="molecule type" value="Genomic_DNA"/>
</dbReference>
<feature type="region of interest" description="Disordered" evidence="1">
    <location>
        <begin position="289"/>
        <end position="321"/>
    </location>
</feature>
<feature type="compositionally biased region" description="Polar residues" evidence="1">
    <location>
        <begin position="289"/>
        <end position="300"/>
    </location>
</feature>
<dbReference type="Proteomes" id="UP000507470">
    <property type="component" value="Unassembled WGS sequence"/>
</dbReference>
<evidence type="ECO:0000313" key="4">
    <source>
        <dbReference type="EMBL" id="CAC5425662.1"/>
    </source>
</evidence>
<gene>
    <name evidence="4" type="ORF">MCOR_57455</name>
</gene>